<dbReference type="Pfam" id="PF01243">
    <property type="entry name" value="PNPOx_N"/>
    <property type="match status" value="1"/>
</dbReference>
<evidence type="ECO:0000259" key="1">
    <source>
        <dbReference type="Pfam" id="PF01243"/>
    </source>
</evidence>
<dbReference type="Proteomes" id="UP001501231">
    <property type="component" value="Unassembled WGS sequence"/>
</dbReference>
<dbReference type="Gene3D" id="2.30.110.10">
    <property type="entry name" value="Electron Transport, Fmn-binding Protein, Chain A"/>
    <property type="match status" value="1"/>
</dbReference>
<protein>
    <recommendedName>
        <fullName evidence="1">Pyridoxamine 5'-phosphate oxidase N-terminal domain-containing protein</fullName>
    </recommendedName>
</protein>
<dbReference type="SUPFAM" id="SSF50475">
    <property type="entry name" value="FMN-binding split barrel"/>
    <property type="match status" value="1"/>
</dbReference>
<evidence type="ECO:0000313" key="3">
    <source>
        <dbReference type="Proteomes" id="UP001501231"/>
    </source>
</evidence>
<dbReference type="InterPro" id="IPR011576">
    <property type="entry name" value="Pyridox_Oxase_N"/>
</dbReference>
<comment type="caution">
    <text evidence="2">The sequence shown here is derived from an EMBL/GenBank/DDBJ whole genome shotgun (WGS) entry which is preliminary data.</text>
</comment>
<sequence>MSGTSDLGEMARRVIDTNSYLTLGTSEPDGRPRLSPVYFTHADYRDFYWVSSPTARHSTNIADRPEITFVVFDSTAPIGRGQAVYISAHGSVIAADELPRHCAKAFARMDPEARPFQPHELSGDAELRLYHGHATGHEVHIPGRDPVYGIGVDTRRQVSL</sequence>
<accession>A0ABN3IV37</accession>
<name>A0ABN3IV37_9ACTN</name>
<organism evidence="2 3">
    <name type="scientific">Actinomadura vinacea</name>
    <dbReference type="NCBI Taxonomy" id="115336"/>
    <lineage>
        <taxon>Bacteria</taxon>
        <taxon>Bacillati</taxon>
        <taxon>Actinomycetota</taxon>
        <taxon>Actinomycetes</taxon>
        <taxon>Streptosporangiales</taxon>
        <taxon>Thermomonosporaceae</taxon>
        <taxon>Actinomadura</taxon>
    </lineage>
</organism>
<dbReference type="EMBL" id="BAAARW010000011">
    <property type="protein sequence ID" value="GAA2413200.1"/>
    <property type="molecule type" value="Genomic_DNA"/>
</dbReference>
<feature type="domain" description="Pyridoxamine 5'-phosphate oxidase N-terminal" evidence="1">
    <location>
        <begin position="11"/>
        <end position="102"/>
    </location>
</feature>
<reference evidence="2 3" key="1">
    <citation type="journal article" date="2019" name="Int. J. Syst. Evol. Microbiol.">
        <title>The Global Catalogue of Microorganisms (GCM) 10K type strain sequencing project: providing services to taxonomists for standard genome sequencing and annotation.</title>
        <authorList>
            <consortium name="The Broad Institute Genomics Platform"/>
            <consortium name="The Broad Institute Genome Sequencing Center for Infectious Disease"/>
            <person name="Wu L."/>
            <person name="Ma J."/>
        </authorList>
    </citation>
    <scope>NUCLEOTIDE SEQUENCE [LARGE SCALE GENOMIC DNA]</scope>
    <source>
        <strain evidence="2 3">JCM 3325</strain>
    </source>
</reference>
<proteinExistence type="predicted"/>
<dbReference type="RefSeq" id="WP_344588816.1">
    <property type="nucleotide sequence ID" value="NZ_BAAARW010000011.1"/>
</dbReference>
<dbReference type="InterPro" id="IPR012349">
    <property type="entry name" value="Split_barrel_FMN-bd"/>
</dbReference>
<keyword evidence="3" id="KW-1185">Reference proteome</keyword>
<gene>
    <name evidence="2" type="ORF">GCM10010191_23620</name>
</gene>
<evidence type="ECO:0000313" key="2">
    <source>
        <dbReference type="EMBL" id="GAA2413200.1"/>
    </source>
</evidence>